<keyword evidence="9" id="KW-0805">Transcription regulation</keyword>
<dbReference type="InterPro" id="IPR036388">
    <property type="entry name" value="WH-like_DNA-bd_sf"/>
</dbReference>
<keyword evidence="6" id="KW-0678">Repressor</keyword>
<reference evidence="14" key="2">
    <citation type="journal article" date="2021" name="PeerJ">
        <title>Extensive microbial diversity within the chicken gut microbiome revealed by metagenomics and culture.</title>
        <authorList>
            <person name="Gilroy R."/>
            <person name="Ravi A."/>
            <person name="Getino M."/>
            <person name="Pursley I."/>
            <person name="Horton D.L."/>
            <person name="Alikhan N.F."/>
            <person name="Baker D."/>
            <person name="Gharbi K."/>
            <person name="Hall N."/>
            <person name="Watson M."/>
            <person name="Adriaenssens E.M."/>
            <person name="Foster-Nyarko E."/>
            <person name="Jarju S."/>
            <person name="Secka A."/>
            <person name="Antonio M."/>
            <person name="Oren A."/>
            <person name="Chaudhuri R.R."/>
            <person name="La Ragione R."/>
            <person name="Hildebrand F."/>
            <person name="Pallen M.J."/>
        </authorList>
    </citation>
    <scope>NUCLEOTIDE SEQUENCE</scope>
    <source>
        <strain evidence="14">21143</strain>
    </source>
</reference>
<evidence type="ECO:0000256" key="5">
    <source>
        <dbReference type="ARBA" id="ARBA00022490"/>
    </source>
</evidence>
<evidence type="ECO:0000256" key="1">
    <source>
        <dbReference type="ARBA" id="ARBA00004496"/>
    </source>
</evidence>
<sequence length="173" mass="20485">MIEEKTREIVRQKLSQYLEAKKLRKTPERYAILDKIYATSEHFDVDLLYEMMSESEYRVSRATVYNTIDLLVDAGLVRKHQFGNHPAQYEKSYNMVNHHHLICTRCGKIREVKDPKLLEVLTQKKFARFTTAYYALYVYGICSSCTQAERKKLRKKNNEKETNNNKNNHTLQS</sequence>
<evidence type="ECO:0000256" key="13">
    <source>
        <dbReference type="SAM" id="MobiDB-lite"/>
    </source>
</evidence>
<dbReference type="GO" id="GO:1900376">
    <property type="term" value="P:regulation of secondary metabolite biosynthetic process"/>
    <property type="evidence" value="ECO:0007669"/>
    <property type="project" value="TreeGrafter"/>
</dbReference>
<keyword evidence="11" id="KW-0804">Transcription</keyword>
<keyword evidence="7 12" id="KW-0479">Metal-binding</keyword>
<evidence type="ECO:0000313" key="15">
    <source>
        <dbReference type="Proteomes" id="UP000886722"/>
    </source>
</evidence>
<dbReference type="Gene3D" id="1.10.10.10">
    <property type="entry name" value="Winged helix-like DNA-binding domain superfamily/Winged helix DNA-binding domain"/>
    <property type="match status" value="1"/>
</dbReference>
<dbReference type="GO" id="GO:0000976">
    <property type="term" value="F:transcription cis-regulatory region binding"/>
    <property type="evidence" value="ECO:0007669"/>
    <property type="project" value="TreeGrafter"/>
</dbReference>
<keyword evidence="5" id="KW-0963">Cytoplasm</keyword>
<proteinExistence type="inferred from homology"/>
<evidence type="ECO:0000256" key="7">
    <source>
        <dbReference type="ARBA" id="ARBA00022723"/>
    </source>
</evidence>
<evidence type="ECO:0000256" key="9">
    <source>
        <dbReference type="ARBA" id="ARBA00023015"/>
    </source>
</evidence>
<feature type="binding site" evidence="12">
    <location>
        <position position="106"/>
    </location>
    <ligand>
        <name>Zn(2+)</name>
        <dbReference type="ChEBI" id="CHEBI:29105"/>
    </ligand>
</feature>
<feature type="binding site" evidence="12">
    <location>
        <position position="103"/>
    </location>
    <ligand>
        <name>Zn(2+)</name>
        <dbReference type="ChEBI" id="CHEBI:29105"/>
    </ligand>
</feature>
<gene>
    <name evidence="14" type="ORF">IAD06_00515</name>
</gene>
<comment type="similarity">
    <text evidence="2">Belongs to the Fur family.</text>
</comment>
<protein>
    <recommendedName>
        <fullName evidence="4">Ferric uptake regulation protein</fullName>
    </recommendedName>
</protein>
<dbReference type="EMBL" id="DVKT01000003">
    <property type="protein sequence ID" value="HIT38511.1"/>
    <property type="molecule type" value="Genomic_DNA"/>
</dbReference>
<evidence type="ECO:0000256" key="6">
    <source>
        <dbReference type="ARBA" id="ARBA00022491"/>
    </source>
</evidence>
<dbReference type="CDD" id="cd07153">
    <property type="entry name" value="Fur_like"/>
    <property type="match status" value="1"/>
</dbReference>
<name>A0A9D1GCV8_9BACT</name>
<dbReference type="Gene3D" id="3.30.1490.190">
    <property type="match status" value="1"/>
</dbReference>
<evidence type="ECO:0000313" key="14">
    <source>
        <dbReference type="EMBL" id="HIT38511.1"/>
    </source>
</evidence>
<keyword evidence="10" id="KW-0238">DNA-binding</keyword>
<dbReference type="SUPFAM" id="SSF46785">
    <property type="entry name" value="Winged helix' DNA-binding domain"/>
    <property type="match status" value="1"/>
</dbReference>
<dbReference type="GO" id="GO:0005829">
    <property type="term" value="C:cytosol"/>
    <property type="evidence" value="ECO:0007669"/>
    <property type="project" value="TreeGrafter"/>
</dbReference>
<evidence type="ECO:0000256" key="11">
    <source>
        <dbReference type="ARBA" id="ARBA00023163"/>
    </source>
</evidence>
<comment type="subunit">
    <text evidence="3">Homodimer.</text>
</comment>
<dbReference type="InterPro" id="IPR043135">
    <property type="entry name" value="Fur_C"/>
</dbReference>
<evidence type="ECO:0000256" key="3">
    <source>
        <dbReference type="ARBA" id="ARBA00011738"/>
    </source>
</evidence>
<reference evidence="14" key="1">
    <citation type="submission" date="2020-10" db="EMBL/GenBank/DDBJ databases">
        <authorList>
            <person name="Gilroy R."/>
        </authorList>
    </citation>
    <scope>NUCLEOTIDE SEQUENCE</scope>
    <source>
        <strain evidence="14">21143</strain>
    </source>
</reference>
<dbReference type="GO" id="GO:0045892">
    <property type="term" value="P:negative regulation of DNA-templated transcription"/>
    <property type="evidence" value="ECO:0007669"/>
    <property type="project" value="TreeGrafter"/>
</dbReference>
<comment type="cofactor">
    <cofactor evidence="12">
        <name>Zn(2+)</name>
        <dbReference type="ChEBI" id="CHEBI:29105"/>
    </cofactor>
    <text evidence="12">Binds 1 zinc ion per subunit.</text>
</comment>
<evidence type="ECO:0000256" key="12">
    <source>
        <dbReference type="PIRSR" id="PIRSR602481-1"/>
    </source>
</evidence>
<dbReference type="GO" id="GO:0008270">
    <property type="term" value="F:zinc ion binding"/>
    <property type="evidence" value="ECO:0007669"/>
    <property type="project" value="TreeGrafter"/>
</dbReference>
<feature type="binding site" evidence="12">
    <location>
        <position position="145"/>
    </location>
    <ligand>
        <name>Zn(2+)</name>
        <dbReference type="ChEBI" id="CHEBI:29105"/>
    </ligand>
</feature>
<organism evidence="14 15">
    <name type="scientific">Candidatus Caccoplasma intestinavium</name>
    <dbReference type="NCBI Taxonomy" id="2840716"/>
    <lineage>
        <taxon>Bacteria</taxon>
        <taxon>Pseudomonadati</taxon>
        <taxon>Bacteroidota</taxon>
        <taxon>Bacteroidia</taxon>
        <taxon>Bacteroidales</taxon>
        <taxon>Bacteroidaceae</taxon>
        <taxon>Bacteroidaceae incertae sedis</taxon>
        <taxon>Candidatus Caccoplasma</taxon>
    </lineage>
</organism>
<dbReference type="PANTHER" id="PTHR33202:SF2">
    <property type="entry name" value="FERRIC UPTAKE REGULATION PROTEIN"/>
    <property type="match status" value="1"/>
</dbReference>
<comment type="caution">
    <text evidence="14">The sequence shown here is derived from an EMBL/GenBank/DDBJ whole genome shotgun (WGS) entry which is preliminary data.</text>
</comment>
<evidence type="ECO:0000256" key="2">
    <source>
        <dbReference type="ARBA" id="ARBA00007957"/>
    </source>
</evidence>
<evidence type="ECO:0000256" key="4">
    <source>
        <dbReference type="ARBA" id="ARBA00020910"/>
    </source>
</evidence>
<comment type="subcellular location">
    <subcellularLocation>
        <location evidence="1">Cytoplasm</location>
    </subcellularLocation>
</comment>
<dbReference type="AlphaFoldDB" id="A0A9D1GCV8"/>
<keyword evidence="8 12" id="KW-0862">Zinc</keyword>
<accession>A0A9D1GCV8</accession>
<feature type="compositionally biased region" description="Low complexity" evidence="13">
    <location>
        <begin position="164"/>
        <end position="173"/>
    </location>
</feature>
<evidence type="ECO:0000256" key="8">
    <source>
        <dbReference type="ARBA" id="ARBA00022833"/>
    </source>
</evidence>
<dbReference type="Pfam" id="PF01475">
    <property type="entry name" value="FUR"/>
    <property type="match status" value="1"/>
</dbReference>
<dbReference type="InterPro" id="IPR002481">
    <property type="entry name" value="FUR"/>
</dbReference>
<dbReference type="GO" id="GO:0003700">
    <property type="term" value="F:DNA-binding transcription factor activity"/>
    <property type="evidence" value="ECO:0007669"/>
    <property type="project" value="InterPro"/>
</dbReference>
<dbReference type="PANTHER" id="PTHR33202">
    <property type="entry name" value="ZINC UPTAKE REGULATION PROTEIN"/>
    <property type="match status" value="1"/>
</dbReference>
<dbReference type="Proteomes" id="UP000886722">
    <property type="component" value="Unassembled WGS sequence"/>
</dbReference>
<evidence type="ECO:0000256" key="10">
    <source>
        <dbReference type="ARBA" id="ARBA00023125"/>
    </source>
</evidence>
<feature type="binding site" evidence="12">
    <location>
        <position position="142"/>
    </location>
    <ligand>
        <name>Zn(2+)</name>
        <dbReference type="ChEBI" id="CHEBI:29105"/>
    </ligand>
</feature>
<feature type="region of interest" description="Disordered" evidence="13">
    <location>
        <begin position="153"/>
        <end position="173"/>
    </location>
</feature>
<dbReference type="InterPro" id="IPR036390">
    <property type="entry name" value="WH_DNA-bd_sf"/>
</dbReference>